<dbReference type="Gene3D" id="3.30.40.10">
    <property type="entry name" value="Zinc/RING finger domain, C3HC4 (zinc finger)"/>
    <property type="match status" value="1"/>
</dbReference>
<evidence type="ECO:0000313" key="9">
    <source>
        <dbReference type="EMBL" id="THF94502.1"/>
    </source>
</evidence>
<dbReference type="SUPFAM" id="SSF55729">
    <property type="entry name" value="Acyl-CoA N-acyltransferases (Nat)"/>
    <property type="match status" value="1"/>
</dbReference>
<dbReference type="GO" id="GO:0006357">
    <property type="term" value="P:regulation of transcription by RNA polymerase II"/>
    <property type="evidence" value="ECO:0007669"/>
    <property type="project" value="TreeGrafter"/>
</dbReference>
<dbReference type="PANTHER" id="PTHR46309:SF12">
    <property type="entry name" value="GB|AAC80581.1"/>
    <property type="match status" value="1"/>
</dbReference>
<dbReference type="AlphaFoldDB" id="A0A4S4CX88"/>
<comment type="caution">
    <text evidence="9">The sequence shown here is derived from an EMBL/GenBank/DDBJ whole genome shotgun (WGS) entry which is preliminary data.</text>
</comment>
<accession>A0A4S4CX88</accession>
<protein>
    <recommendedName>
        <fullName evidence="11">PHD-type domain-containing protein</fullName>
    </recommendedName>
</protein>
<comment type="subcellular location">
    <subcellularLocation>
        <location evidence="1">Nucleus</location>
    </subcellularLocation>
</comment>
<dbReference type="Pfam" id="PF16135">
    <property type="entry name" value="TDBD"/>
    <property type="match status" value="1"/>
</dbReference>
<dbReference type="InterPro" id="IPR042163">
    <property type="entry name" value="PHF12"/>
</dbReference>
<dbReference type="InterPro" id="IPR032308">
    <property type="entry name" value="TDBD"/>
</dbReference>
<evidence type="ECO:0000256" key="1">
    <source>
        <dbReference type="ARBA" id="ARBA00004123"/>
    </source>
</evidence>
<sequence>MAADIGELGSSEKKRRRRTLCNSPKLLLDHKVEVRSVEDGFRGSWHSGTVIACENQARRVQYDHLLCDDGLQHLIDCIKVPPVIDGIVPAIRVLCNHRGLIRPLPPPIDFTKWSFHYGQCVDVYYKEAWWEGVVFDHEDGSESRTIFFPDMGDEMQFRIDTLRITQDWDEFIDEWKIRGNWLFLELVEEFEQEWPLQVSVRQIWYEVRVKKAFQNLVEWTSTLKGDLAQDAHGLPPSSKTHLDVISRPEADSGNSLAIVAVKNDGSDSRLLSTDLSNDGLDNNVVLPRAKVRYISRKDHPPIAEGRITRDGIKCSCCQKVFTLSKFEAHAGSKNHRPAANIFLEDGRSLLDCQRQLKCRNIKRNLMTESLDMKGRRHQSMNDYICSVCHFGGELVLCDQCPSSFHTSCLGLKDVPDGDWFCPSCCCGVCGRSGLNNGSKQFTDDSVLHCDQCERQCILAGWYWFQIVRIALTFLLTSVILWAKLSDIGLRRQIQELESGILAAAFSHLCSKFSPDMMLFLIFLGLHKFLGKSVLVGKDNLSWTLLKYKKCDDGDHDVSDMAAVTENYSKLNVALSVMHECFEPVKEARTRRDLVEDVIFSRWSELNRLNFQGFYTVLLEKNDELITVATVRVHGEKVAEVPLVGTRFKYRRLGMCRILMNELEKKLMELGVERLVLPAVPSVLNTWTTSFGFSKMAELERLNFLDYTFLDFQGTVMCQKLLNKIHSTDLSPLTRTEQNICDAVSGSDNVDFDGNSAISEAFQTDQVEESEIMDQGPADIAGVDGSDGGSGTGPPGFLTNQQTLECIPFQNGICEECSVEGADHSECENNDGLFKCYKRRRISAC</sequence>
<dbReference type="PROSITE" id="PS50016">
    <property type="entry name" value="ZF_PHD_2"/>
    <property type="match status" value="1"/>
</dbReference>
<keyword evidence="10" id="KW-1185">Reference proteome</keyword>
<dbReference type="CDD" id="cd04301">
    <property type="entry name" value="NAT_SF"/>
    <property type="match status" value="1"/>
</dbReference>
<organism evidence="9 10">
    <name type="scientific">Camellia sinensis var. sinensis</name>
    <name type="common">China tea</name>
    <dbReference type="NCBI Taxonomy" id="542762"/>
    <lineage>
        <taxon>Eukaryota</taxon>
        <taxon>Viridiplantae</taxon>
        <taxon>Streptophyta</taxon>
        <taxon>Embryophyta</taxon>
        <taxon>Tracheophyta</taxon>
        <taxon>Spermatophyta</taxon>
        <taxon>Magnoliopsida</taxon>
        <taxon>eudicotyledons</taxon>
        <taxon>Gunneridae</taxon>
        <taxon>Pentapetalae</taxon>
        <taxon>asterids</taxon>
        <taxon>Ericales</taxon>
        <taxon>Theaceae</taxon>
        <taxon>Camellia</taxon>
    </lineage>
</organism>
<evidence type="ECO:0000256" key="3">
    <source>
        <dbReference type="ARBA" id="ARBA00022771"/>
    </source>
</evidence>
<dbReference type="Pfam" id="PF23209">
    <property type="entry name" value="IDM1_C"/>
    <property type="match status" value="1"/>
</dbReference>
<dbReference type="GO" id="GO:0005634">
    <property type="term" value="C:nucleus"/>
    <property type="evidence" value="ECO:0007669"/>
    <property type="project" value="UniProtKB-SubCell"/>
</dbReference>
<dbReference type="InterPro" id="IPR056511">
    <property type="entry name" value="IDM1_C"/>
</dbReference>
<dbReference type="InterPro" id="IPR013083">
    <property type="entry name" value="Znf_RING/FYVE/PHD"/>
</dbReference>
<dbReference type="STRING" id="542762.A0A4S4CX88"/>
<dbReference type="Proteomes" id="UP000306102">
    <property type="component" value="Unassembled WGS sequence"/>
</dbReference>
<name>A0A4S4CX88_CAMSN</name>
<keyword evidence="5" id="KW-0539">Nucleus</keyword>
<keyword evidence="2" id="KW-0479">Metal-binding</keyword>
<keyword evidence="3 6" id="KW-0863">Zinc-finger</keyword>
<evidence type="ECO:0000313" key="10">
    <source>
        <dbReference type="Proteomes" id="UP000306102"/>
    </source>
</evidence>
<proteinExistence type="predicted"/>
<dbReference type="InterPro" id="IPR008395">
    <property type="entry name" value="Agenet-like_dom"/>
</dbReference>
<dbReference type="Pfam" id="PF00628">
    <property type="entry name" value="PHD"/>
    <property type="match status" value="1"/>
</dbReference>
<dbReference type="InterPro" id="IPR011011">
    <property type="entry name" value="Znf_FYVE_PHD"/>
</dbReference>
<dbReference type="EMBL" id="SDRB02013640">
    <property type="protein sequence ID" value="THF94502.1"/>
    <property type="molecule type" value="Genomic_DNA"/>
</dbReference>
<dbReference type="InterPro" id="IPR014002">
    <property type="entry name" value="Agenet_dom_plant"/>
</dbReference>
<dbReference type="InterPro" id="IPR016181">
    <property type="entry name" value="Acyl_CoA_acyltransferase"/>
</dbReference>
<keyword evidence="4" id="KW-0862">Zinc</keyword>
<dbReference type="SUPFAM" id="SSF57903">
    <property type="entry name" value="FYVE/PHD zinc finger"/>
    <property type="match status" value="1"/>
</dbReference>
<evidence type="ECO:0000256" key="4">
    <source>
        <dbReference type="ARBA" id="ARBA00022833"/>
    </source>
</evidence>
<dbReference type="InterPro" id="IPR001965">
    <property type="entry name" value="Znf_PHD"/>
</dbReference>
<dbReference type="InterPro" id="IPR000182">
    <property type="entry name" value="GNAT_dom"/>
</dbReference>
<evidence type="ECO:0000256" key="6">
    <source>
        <dbReference type="PROSITE-ProRule" id="PRU00146"/>
    </source>
</evidence>
<dbReference type="SMART" id="SM00249">
    <property type="entry name" value="PHD"/>
    <property type="match status" value="1"/>
</dbReference>
<dbReference type="InterPro" id="IPR019787">
    <property type="entry name" value="Znf_PHD-finger"/>
</dbReference>
<evidence type="ECO:0000259" key="8">
    <source>
        <dbReference type="PROSITE" id="PS51186"/>
    </source>
</evidence>
<dbReference type="SMART" id="SM00743">
    <property type="entry name" value="Agenet"/>
    <property type="match status" value="2"/>
</dbReference>
<evidence type="ECO:0000256" key="2">
    <source>
        <dbReference type="ARBA" id="ARBA00022723"/>
    </source>
</evidence>
<dbReference type="PROSITE" id="PS51186">
    <property type="entry name" value="GNAT"/>
    <property type="match status" value="1"/>
</dbReference>
<feature type="domain" description="N-acetyltransferase" evidence="8">
    <location>
        <begin position="558"/>
        <end position="710"/>
    </location>
</feature>
<dbReference type="PANTHER" id="PTHR46309">
    <property type="entry name" value="PHD FINGER PROTEIN 12"/>
    <property type="match status" value="1"/>
</dbReference>
<dbReference type="Pfam" id="PF05641">
    <property type="entry name" value="Agenet"/>
    <property type="match status" value="1"/>
</dbReference>
<evidence type="ECO:0008006" key="11">
    <source>
        <dbReference type="Google" id="ProtNLM"/>
    </source>
</evidence>
<dbReference type="Gene3D" id="3.40.630.30">
    <property type="match status" value="1"/>
</dbReference>
<reference evidence="9 10" key="1">
    <citation type="journal article" date="2018" name="Proc. Natl. Acad. Sci. U.S.A.">
        <title>Draft genome sequence of Camellia sinensis var. sinensis provides insights into the evolution of the tea genome and tea quality.</title>
        <authorList>
            <person name="Wei C."/>
            <person name="Yang H."/>
            <person name="Wang S."/>
            <person name="Zhao J."/>
            <person name="Liu C."/>
            <person name="Gao L."/>
            <person name="Xia E."/>
            <person name="Lu Y."/>
            <person name="Tai Y."/>
            <person name="She G."/>
            <person name="Sun J."/>
            <person name="Cao H."/>
            <person name="Tong W."/>
            <person name="Gao Q."/>
            <person name="Li Y."/>
            <person name="Deng W."/>
            <person name="Jiang X."/>
            <person name="Wang W."/>
            <person name="Chen Q."/>
            <person name="Zhang S."/>
            <person name="Li H."/>
            <person name="Wu J."/>
            <person name="Wang P."/>
            <person name="Li P."/>
            <person name="Shi C."/>
            <person name="Zheng F."/>
            <person name="Jian J."/>
            <person name="Huang B."/>
            <person name="Shan D."/>
            <person name="Shi M."/>
            <person name="Fang C."/>
            <person name="Yue Y."/>
            <person name="Li F."/>
            <person name="Li D."/>
            <person name="Wei S."/>
            <person name="Han B."/>
            <person name="Jiang C."/>
            <person name="Yin Y."/>
            <person name="Xia T."/>
            <person name="Zhang Z."/>
            <person name="Bennetzen J.L."/>
            <person name="Zhao S."/>
            <person name="Wan X."/>
        </authorList>
    </citation>
    <scope>NUCLEOTIDE SEQUENCE [LARGE SCALE GENOMIC DNA]</scope>
    <source>
        <strain evidence="10">cv. Shuchazao</strain>
        <tissue evidence="9">Leaf</tissue>
    </source>
</reference>
<evidence type="ECO:0000256" key="5">
    <source>
        <dbReference type="ARBA" id="ARBA00023242"/>
    </source>
</evidence>
<dbReference type="CDD" id="cd20405">
    <property type="entry name" value="Tudor_Agenet_AtDUF_rpt1_3"/>
    <property type="match status" value="1"/>
</dbReference>
<dbReference type="GO" id="GO:0008270">
    <property type="term" value="F:zinc ion binding"/>
    <property type="evidence" value="ECO:0007669"/>
    <property type="project" value="UniProtKB-KW"/>
</dbReference>
<feature type="domain" description="PHD-type" evidence="7">
    <location>
        <begin position="382"/>
        <end position="427"/>
    </location>
</feature>
<dbReference type="GO" id="GO:0016747">
    <property type="term" value="F:acyltransferase activity, transferring groups other than amino-acyl groups"/>
    <property type="evidence" value="ECO:0007669"/>
    <property type="project" value="InterPro"/>
</dbReference>
<gene>
    <name evidence="9" type="ORF">TEA_026498</name>
</gene>
<dbReference type="GO" id="GO:0003714">
    <property type="term" value="F:transcription corepressor activity"/>
    <property type="evidence" value="ECO:0007669"/>
    <property type="project" value="InterPro"/>
</dbReference>
<evidence type="ECO:0000259" key="7">
    <source>
        <dbReference type="PROSITE" id="PS50016"/>
    </source>
</evidence>